<reference evidence="5 6" key="1">
    <citation type="submission" date="2014-04" db="EMBL/GenBank/DDBJ databases">
        <authorList>
            <consortium name="DOE Joint Genome Institute"/>
            <person name="Kuo A."/>
            <person name="Martino E."/>
            <person name="Perotto S."/>
            <person name="Kohler A."/>
            <person name="Nagy L.G."/>
            <person name="Floudas D."/>
            <person name="Copeland A."/>
            <person name="Barry K.W."/>
            <person name="Cichocki N."/>
            <person name="Veneault-Fourrey C."/>
            <person name="LaButti K."/>
            <person name="Lindquist E.A."/>
            <person name="Lipzen A."/>
            <person name="Lundell T."/>
            <person name="Morin E."/>
            <person name="Murat C."/>
            <person name="Sun H."/>
            <person name="Tunlid A."/>
            <person name="Henrissat B."/>
            <person name="Grigoriev I.V."/>
            <person name="Hibbett D.S."/>
            <person name="Martin F."/>
            <person name="Nordberg H.P."/>
            <person name="Cantor M.N."/>
            <person name="Hua S.X."/>
        </authorList>
    </citation>
    <scope>NUCLEOTIDE SEQUENCE [LARGE SCALE GENOMIC DNA]</scope>
    <source>
        <strain evidence="5 6">Zn</strain>
    </source>
</reference>
<dbReference type="Proteomes" id="UP000054321">
    <property type="component" value="Unassembled WGS sequence"/>
</dbReference>
<comment type="similarity">
    <text evidence="1 3">Belongs to the type-B carboxylesterase/lipase family.</text>
</comment>
<evidence type="ECO:0000259" key="4">
    <source>
        <dbReference type="Pfam" id="PF00135"/>
    </source>
</evidence>
<dbReference type="InterPro" id="IPR019819">
    <property type="entry name" value="Carboxylesterase_B_CS"/>
</dbReference>
<dbReference type="AlphaFoldDB" id="A0A0C3I163"/>
<evidence type="ECO:0000256" key="2">
    <source>
        <dbReference type="ARBA" id="ARBA00022801"/>
    </source>
</evidence>
<dbReference type="HOGENOM" id="CLU_006586_15_1_1"/>
<dbReference type="Gene3D" id="3.40.50.1820">
    <property type="entry name" value="alpha/beta hydrolase"/>
    <property type="match status" value="1"/>
</dbReference>
<keyword evidence="6" id="KW-1185">Reference proteome</keyword>
<reference evidence="6" key="2">
    <citation type="submission" date="2015-01" db="EMBL/GenBank/DDBJ databases">
        <title>Evolutionary Origins and Diversification of the Mycorrhizal Mutualists.</title>
        <authorList>
            <consortium name="DOE Joint Genome Institute"/>
            <consortium name="Mycorrhizal Genomics Consortium"/>
            <person name="Kohler A."/>
            <person name="Kuo A."/>
            <person name="Nagy L.G."/>
            <person name="Floudas D."/>
            <person name="Copeland A."/>
            <person name="Barry K.W."/>
            <person name="Cichocki N."/>
            <person name="Veneault-Fourrey C."/>
            <person name="LaButti K."/>
            <person name="Lindquist E.A."/>
            <person name="Lipzen A."/>
            <person name="Lundell T."/>
            <person name="Morin E."/>
            <person name="Murat C."/>
            <person name="Riley R."/>
            <person name="Ohm R."/>
            <person name="Sun H."/>
            <person name="Tunlid A."/>
            <person name="Henrissat B."/>
            <person name="Grigoriev I.V."/>
            <person name="Hibbett D.S."/>
            <person name="Martin F."/>
        </authorList>
    </citation>
    <scope>NUCLEOTIDE SEQUENCE [LARGE SCALE GENOMIC DNA]</scope>
    <source>
        <strain evidence="6">Zn</strain>
    </source>
</reference>
<feature type="domain" description="Carboxylesterase type B" evidence="4">
    <location>
        <begin position="391"/>
        <end position="495"/>
    </location>
</feature>
<organism evidence="5 6">
    <name type="scientific">Oidiodendron maius (strain Zn)</name>
    <dbReference type="NCBI Taxonomy" id="913774"/>
    <lineage>
        <taxon>Eukaryota</taxon>
        <taxon>Fungi</taxon>
        <taxon>Dikarya</taxon>
        <taxon>Ascomycota</taxon>
        <taxon>Pezizomycotina</taxon>
        <taxon>Leotiomycetes</taxon>
        <taxon>Leotiomycetes incertae sedis</taxon>
        <taxon>Myxotrichaceae</taxon>
        <taxon>Oidiodendron</taxon>
    </lineage>
</organism>
<dbReference type="EMBL" id="KN832870">
    <property type="protein sequence ID" value="KIN08835.1"/>
    <property type="molecule type" value="Genomic_DNA"/>
</dbReference>
<gene>
    <name evidence="5" type="ORF">OIDMADRAFT_48677</name>
</gene>
<dbReference type="STRING" id="913774.A0A0C3I163"/>
<dbReference type="Pfam" id="PF00135">
    <property type="entry name" value="COesterase"/>
    <property type="match status" value="2"/>
</dbReference>
<keyword evidence="3" id="KW-0732">Signal</keyword>
<protein>
    <recommendedName>
        <fullName evidence="3">Carboxylic ester hydrolase</fullName>
        <ecNumber evidence="3">3.1.1.-</ecNumber>
    </recommendedName>
</protein>
<dbReference type="InterPro" id="IPR029058">
    <property type="entry name" value="AB_hydrolase_fold"/>
</dbReference>
<dbReference type="SUPFAM" id="SSF53474">
    <property type="entry name" value="alpha/beta-Hydrolases"/>
    <property type="match status" value="1"/>
</dbReference>
<evidence type="ECO:0000256" key="1">
    <source>
        <dbReference type="ARBA" id="ARBA00005964"/>
    </source>
</evidence>
<dbReference type="PROSITE" id="PS00941">
    <property type="entry name" value="CARBOXYLESTERASE_B_2"/>
    <property type="match status" value="1"/>
</dbReference>
<dbReference type="PROSITE" id="PS00122">
    <property type="entry name" value="CARBOXYLESTERASE_B_1"/>
    <property type="match status" value="1"/>
</dbReference>
<dbReference type="EC" id="3.1.1.-" evidence="3"/>
<dbReference type="InParanoid" id="A0A0C3I163"/>
<evidence type="ECO:0000256" key="3">
    <source>
        <dbReference type="RuleBase" id="RU361235"/>
    </source>
</evidence>
<name>A0A0C3I163_OIDMZ</name>
<feature type="domain" description="Carboxylesterase type B" evidence="4">
    <location>
        <begin position="30"/>
        <end position="354"/>
    </location>
</feature>
<sequence>MFTVSLTVVLGLVVSTRVVSAAPTWADEHLKVNTSSGELHGIVNGTTPGVRQFLGVPFAQPPVGELRWLPPVALPNNLTGTFVDATKFSLNCPQYESTSPSVYNKVVREYFIQGPSGEDCLTLSVWAPANPTYQKLPVFIWLYGGGLQTGGSSVPYQDPAQWVQRTQSHIVVSVQYRLNIFGFPNAKGLPAQNLGYYDQRLGVEWIQANIAAFGGDSKKMVLWGQSAGASSTDAYNYAYPDDPIVSGIICDSGSSDRPGGTDVGQTNFTSFAAHFNCSGPTMLTCMHNVSATDIIDYLAEYQDSGTLPAISFVAIADSVTAFSNYTERLIAGNYSKVPAIYGFNDIDGTTLISMPTVWKYLVPLNSTIAIEETLPPPNNTAAVIEFTNSQHCPVVATSDFRTQGGRITYRYQYQGNWTNISPLDWMGAYHSSELPMIFGTNGDFRGPSTQFEKHTSRKMQDLWLAFANDPAHGVEKLGWANVTSGYVNAFGANNQTARLISAATLDAPCL</sequence>
<dbReference type="GO" id="GO:0016787">
    <property type="term" value="F:hydrolase activity"/>
    <property type="evidence" value="ECO:0007669"/>
    <property type="project" value="UniProtKB-KW"/>
</dbReference>
<evidence type="ECO:0000313" key="5">
    <source>
        <dbReference type="EMBL" id="KIN08835.1"/>
    </source>
</evidence>
<proteinExistence type="inferred from homology"/>
<accession>A0A0C3I163</accession>
<dbReference type="ESTHER" id="9pezi-a0a0c3i163">
    <property type="family name" value="Fungal_carboxylesterase_lipase"/>
</dbReference>
<feature type="chain" id="PRO_5005111119" description="Carboxylic ester hydrolase" evidence="3">
    <location>
        <begin position="22"/>
        <end position="510"/>
    </location>
</feature>
<dbReference type="InterPro" id="IPR002018">
    <property type="entry name" value="CarbesteraseB"/>
</dbReference>
<evidence type="ECO:0000313" key="6">
    <source>
        <dbReference type="Proteomes" id="UP000054321"/>
    </source>
</evidence>
<feature type="signal peptide" evidence="3">
    <location>
        <begin position="1"/>
        <end position="21"/>
    </location>
</feature>
<dbReference type="InterPro" id="IPR019826">
    <property type="entry name" value="Carboxylesterase_B_AS"/>
</dbReference>
<dbReference type="OrthoDB" id="408631at2759"/>
<dbReference type="InterPro" id="IPR050309">
    <property type="entry name" value="Type-B_Carboxylest/Lipase"/>
</dbReference>
<keyword evidence="2 3" id="KW-0378">Hydrolase</keyword>
<dbReference type="PANTHER" id="PTHR11559">
    <property type="entry name" value="CARBOXYLESTERASE"/>
    <property type="match status" value="1"/>
</dbReference>